<protein>
    <recommendedName>
        <fullName evidence="3">S1 motif domain-containing protein</fullName>
    </recommendedName>
</protein>
<sequence>MTDSIRGKVARILDTRHLVLNVGSTHGVTVGMYFDVLDPKGEDITDPDTGHILGSIERPKVRVQVIKVDEKLAVASTFKKREVNVGGRSNLHVGGLAEMFMPPKYVTKYETLKTTEKTWEDLSESESYVKSGDPVIQVRDELDVGQNELT</sequence>
<organism evidence="1 2">
    <name type="scientific">Xanthomonas vesicatoria</name>
    <dbReference type="NCBI Taxonomy" id="56460"/>
    <lineage>
        <taxon>Bacteria</taxon>
        <taxon>Pseudomonadati</taxon>
        <taxon>Pseudomonadota</taxon>
        <taxon>Gammaproteobacteria</taxon>
        <taxon>Lysobacterales</taxon>
        <taxon>Lysobacteraceae</taxon>
        <taxon>Xanthomonas</taxon>
    </lineage>
</organism>
<evidence type="ECO:0000313" key="2">
    <source>
        <dbReference type="Proteomes" id="UP001430544"/>
    </source>
</evidence>
<accession>A0ABS8L5D5</accession>
<name>A0ABS8L5D5_9XANT</name>
<dbReference type="EMBL" id="JAJIUN010000009">
    <property type="protein sequence ID" value="MCC8620943.1"/>
    <property type="molecule type" value="Genomic_DNA"/>
</dbReference>
<gene>
    <name evidence="1" type="ORF">LN473_02825</name>
</gene>
<evidence type="ECO:0000313" key="1">
    <source>
        <dbReference type="EMBL" id="MCC8620943.1"/>
    </source>
</evidence>
<dbReference type="Proteomes" id="UP001430544">
    <property type="component" value="Unassembled WGS sequence"/>
</dbReference>
<reference evidence="1" key="1">
    <citation type="submission" date="2021-11" db="EMBL/GenBank/DDBJ databases">
        <title>Genome resources and taxonomic validation of 89 Xanthomonas strains.</title>
        <authorList>
            <person name="Tambong J.T."/>
        </authorList>
    </citation>
    <scope>NUCLEOTIDE SEQUENCE</scope>
    <source>
        <strain evidence="1">Bv 5-4A</strain>
    </source>
</reference>
<evidence type="ECO:0008006" key="3">
    <source>
        <dbReference type="Google" id="ProtNLM"/>
    </source>
</evidence>
<proteinExistence type="predicted"/>
<comment type="caution">
    <text evidence="1">The sequence shown here is derived from an EMBL/GenBank/DDBJ whole genome shotgun (WGS) entry which is preliminary data.</text>
</comment>
<dbReference type="RefSeq" id="WP_196769973.1">
    <property type="nucleotide sequence ID" value="NZ_CP018470.1"/>
</dbReference>
<keyword evidence="2" id="KW-1185">Reference proteome</keyword>